<dbReference type="AlphaFoldDB" id="W8U8R8"/>
<evidence type="ECO:0000313" key="2">
    <source>
        <dbReference type="Proteomes" id="UP000019591"/>
    </source>
</evidence>
<sequence length="47" mass="5602">MNLSAQKMFEISLKIEVGIHLRSISLFCFRMEHLMSIARRTKNYLFP</sequence>
<dbReference type="PATRIC" id="fig|1286171.3.peg.1917"/>
<dbReference type="EMBL" id="CP007452">
    <property type="protein sequence ID" value="AHM57251.1"/>
    <property type="molecule type" value="Genomic_DNA"/>
</dbReference>
<dbReference type="HOGENOM" id="CLU_3168185_0_0_9"/>
<dbReference type="KEGG" id="eac:EAL2_c19700"/>
<name>W8U8R8_PEPAC</name>
<keyword evidence="2" id="KW-1185">Reference proteome</keyword>
<gene>
    <name evidence="1" type="ORF">EAL2_c19700</name>
</gene>
<proteinExistence type="predicted"/>
<organism evidence="1 2">
    <name type="scientific">Peptoclostridium acidaminophilum DSM 3953</name>
    <dbReference type="NCBI Taxonomy" id="1286171"/>
    <lineage>
        <taxon>Bacteria</taxon>
        <taxon>Bacillati</taxon>
        <taxon>Bacillota</taxon>
        <taxon>Clostridia</taxon>
        <taxon>Peptostreptococcales</taxon>
        <taxon>Peptoclostridiaceae</taxon>
        <taxon>Peptoclostridium</taxon>
    </lineage>
</organism>
<reference evidence="1 2" key="1">
    <citation type="journal article" date="2014" name="Genome Announc.">
        <title>Complete Genome Sequence of Amino Acid-Utilizing Eubacterium acidaminophilum al-2 (DSM 3953).</title>
        <authorList>
            <person name="Poehlein A."/>
            <person name="Andreesen J.R."/>
            <person name="Daniel R."/>
        </authorList>
    </citation>
    <scope>NUCLEOTIDE SEQUENCE [LARGE SCALE GENOMIC DNA]</scope>
    <source>
        <strain evidence="1 2">DSM 3953</strain>
    </source>
</reference>
<accession>W8U8R8</accession>
<protein>
    <submittedName>
        <fullName evidence="1">Uncharacterized protein</fullName>
    </submittedName>
</protein>
<dbReference type="STRING" id="1286171.EAL2_c19700"/>
<evidence type="ECO:0000313" key="1">
    <source>
        <dbReference type="EMBL" id="AHM57251.1"/>
    </source>
</evidence>
<dbReference type="Proteomes" id="UP000019591">
    <property type="component" value="Chromosome"/>
</dbReference>